<evidence type="ECO:0000313" key="1">
    <source>
        <dbReference type="EMBL" id="GGD08856.1"/>
    </source>
</evidence>
<dbReference type="InterPro" id="IPR012334">
    <property type="entry name" value="Pectin_lyas_fold"/>
</dbReference>
<reference evidence="1" key="2">
    <citation type="submission" date="2020-09" db="EMBL/GenBank/DDBJ databases">
        <authorList>
            <person name="Sun Q."/>
            <person name="Zhou Y."/>
        </authorList>
    </citation>
    <scope>NUCLEOTIDE SEQUENCE</scope>
    <source>
        <strain evidence="1">CGMCC 1.15493</strain>
    </source>
</reference>
<dbReference type="EMBL" id="BMJJ01000002">
    <property type="protein sequence ID" value="GGD08856.1"/>
    <property type="molecule type" value="Genomic_DNA"/>
</dbReference>
<accession>A0A916XTP4</accession>
<keyword evidence="2" id="KW-1185">Reference proteome</keyword>
<dbReference type="InterPro" id="IPR011050">
    <property type="entry name" value="Pectin_lyase_fold/virulence"/>
</dbReference>
<dbReference type="SMART" id="SM00710">
    <property type="entry name" value="PbH1"/>
    <property type="match status" value="50"/>
</dbReference>
<comment type="caution">
    <text evidence="1">The sequence shown here is derived from an EMBL/GenBank/DDBJ whole genome shotgun (WGS) entry which is preliminary data.</text>
</comment>
<gene>
    <name evidence="1" type="ORF">GCM10011335_09640</name>
</gene>
<dbReference type="Gene3D" id="2.40.160.160">
    <property type="entry name" value="Inverse autotransporter, beta-domain"/>
    <property type="match status" value="1"/>
</dbReference>
<dbReference type="Proteomes" id="UP000613160">
    <property type="component" value="Unassembled WGS sequence"/>
</dbReference>
<reference evidence="1" key="1">
    <citation type="journal article" date="2014" name="Int. J. Syst. Evol. Microbiol.">
        <title>Complete genome sequence of Corynebacterium casei LMG S-19264T (=DSM 44701T), isolated from a smear-ripened cheese.</title>
        <authorList>
            <consortium name="US DOE Joint Genome Institute (JGI-PGF)"/>
            <person name="Walter F."/>
            <person name="Albersmeier A."/>
            <person name="Kalinowski J."/>
            <person name="Ruckert C."/>
        </authorList>
    </citation>
    <scope>NUCLEOTIDE SEQUENCE</scope>
    <source>
        <strain evidence="1">CGMCC 1.15493</strain>
    </source>
</reference>
<name>A0A916XTP4_9HYPH</name>
<dbReference type="SUPFAM" id="SSF51126">
    <property type="entry name" value="Pectin lyase-like"/>
    <property type="match status" value="2"/>
</dbReference>
<proteinExistence type="predicted"/>
<protein>
    <submittedName>
        <fullName evidence="1">Uncharacterized protein</fullName>
    </submittedName>
</protein>
<dbReference type="InterPro" id="IPR006626">
    <property type="entry name" value="PbH1"/>
</dbReference>
<sequence length="6806" mass="648628">MPLWGAHADIVGRTAREHSAAGVEFFVPLLQNQDSMIFIDAGINGDFDSEVYGTFGVGYRTIVTPDLILGGIVALDMTQTEDGNTFGAVSLGAEAIGTAAEARINVQLPFSGADRISDESVAISQPGTLTLLDNRLVEQVTSRRITVDEVPLTGVEGEIGVNLPIGFDRLDDQLKVFAGAYHYDGDGVDGFTGVSGRLEYSVRDVMGESVPGADLILSAGLTHDEEHGTNFAGEMRLRIPLGVPARTDADARVLSPIEERMTQRVVRTTRIHTSERTRSTVTGSLEPRVVTDPLTGLPLDSIYFADGAETAGTGSPSDPTTLEDAVQRAGVNGTIVAEGSNGTIDTPGVTLANGQRLVGGGVVVPVRLADGTITSFQLGQTAPTIVGIPTANVLSLAAGNQLQALTLTGGLNGIAGTNVGALTLQQVTIAGSAAAGFSIVNTTGTNTLAITGLSVSGTGGPGIAVNGLGGGTTTVTGFSGVSVASAGGGGVLFDGVVFDADPAAAGFQRVEAGDLTIGNPANPAAILGDGLRLNQVAGDLDFASLLIANANGAGLFIRDRGGPGGDFSFGNDSGAITTVGGTAIDIDPVALAARFGTVSSTNAAGQGSGGSEGLFLDNIIARDAGTPALVIDSLLISGAAGDGLVATNNAGNLVFGTTAISNVGGDGILAENNTGSLTFGTTSVTTAAGDGIELAGNAGAISFGTTTITNPGGTGIMLADNAGTVTFADTAIAHPGLDGIDIAGINGSVRFGNVDITGLGTGTGVDLTDEAGFASTRVALAFQTLDITGTGAAGSVGIDYSGSTNIFDVTTGESGIISGVAVGIDLRNAAATGLFQFGDGSATDPDGRASLIDAARPLEIAGLNATTGLYNLRDVTFVGDFSDLMGIKVFYVDADGSNNPGIVDGSANDPGTLAQAIASGADVLALVDNQIAGQDVIDAGAAIQGAPGSVTLASGQRVVSFLSGDLIDLGGGRAPANLLVTGIDANIVRNPNAGSGAPRLTTTEGGRNTLVLGSDNALLGTVIDNGAGAIAVFGNGISGVSVQSSQVTSLALTAATGTGRIENSTIGQLALTGGTVALAGINADIAHSGAGAALSVTAGHSGSVSFDSASSITATGGTGLRFVGVGGVYALGGPVTLAGGANLAVSGSAGSLSFGNVAIAAPAGNGIDVSGTNGAISLGDVGITGVAAGAVALDFNGAVLTGAFTARSFVATGAGGTPPAGSIGIDLRGVSGGQSIRIGVSPAPNPAVDTPSSLNNFATGVFVDASSNAAFTFGDGEDTADRASRINATTGINASSAPTLGNYNFLDVDFLGAAPGAGFNPASVYYFSETGTGTGATQFDPGSVGGAEASGANVLVPIGPTSINAANGGGLGSLDLAASQQLRGFQTANGTLGVGFTGPATIQISALSATINNLTGSASPTLTTTTAGSNVVNLSSGNQLSSISTTGGVSGIAGSSVAGLTADTIRIANTTGAGIALTGTSGTIAFTGSTSVTATGGAGVSIAASSGTVRFTTLSVDNSAAAGGGVSISGPGSFSVTNGLAIRTTTGVGLLASGGGSLTVTATAGAETIATSSGTALGLDGVTIGAGGLNLDTLSANGAATGIALTNVGSAAGGAINLGTVTLSGMTARGVDVAGTLGAGLTFGSLSIGLAGGTGTGFDLAGATLGAAITAGDFDVANAGARGTTTGVDLTGVAGNQIVRLGDANAGGQSSSVAGVATGVVISNTSSAQFTFGDGEAATDRGSTIDATTRIAAPGSVPAGSSFNFRDLVLNGSPGSGFSVGRIFFVDSDGATGGGDGTGRDGANPAALAFAEANAVAGDLIVLVNNGAVISAAGSGADNTLVLLANQQVRGFGNGAVAIGFTAPTGIDFAVNSFALADPGSGAATLTSGSGADVITLGASGNRIDGFILDGSPAGAARGITGTGVSGTTIANMTVRNFGVQGINLPAATNTTLSSIAFSGNAVDLVIGGANTTMTNVTSTGTSAGTAIQFLNATGTTTLTNVAVTGAANGVMRFDNASGTVTATNVDLAGASALAVAGGNAALDFDAASSIANTGGLAVSLSGRTGGSFTHAGTVTSNGPGAGGVTISGALAANTVTFSGTVNLGGTTALGASGVSIDNAGTASIVTFANLGVATTGVTALSAGNGGAVNVTAGSLSALGAAAVSLNGVAAGINLSSTQSTGGANNVALTNVGGSVSLGSGALSGATGTAVAITGGTANVSYAGSVSKSTAGQILAIDGHATGTISFSGAIQASGLSGGILIQNTTGSTASFTGVVTLSTGASNGVTLANNTGSVAFNGGLVITTTSGTGFTASGGGTINVAAAGTRQITTTTGQILSMNGVAIGTGVSFGSLAATGTVANADAINLTGVTGGAFSGGIVSIAGTSGAGSDGIEINGAGASVSFGATTIDNTGNRGIALVGANGDVTFASVDIDGAGGAGLSITGNTNAVTVTGGTIGNTATNQGAVSVSGGSGTVTIGANTQTAIGTGLSVTGRSAGTVTFAGTHMQSGAGVGVNLANSGGTVSFSNTLNLDGTGGGIAASNTGGTTNFSVVNATQTGANAGIAISAASGSAVYNFNGQATVTTSGGTGTGVVLSGAGTPTVSFLGGLSIGSGANAGFTASGGTTINVAAAGTRQITTTTGQILSMNGVAIGTGVSFGGLAATGTVANADAISLTGVTGGAFSGGIVSIAGTSGAGSDGISIDGSTANIGFGATAIGATAGNGIALSGNAGTVTFTGTTTLTNPGAAGVAVTGTNGAIGFDSLQIALESDNTTGVDLGGASLDAGFTATDFDLTSTSPTGTTAIDLSLTTSTGIVRFGDTNGAGQSATIGGAGGNAAGPTTGIQLADANIANFLFGDGESSVDEGSRITATNRLDASPGPAGGSYNILDVDFLGAAPGPGFVPATAYYFSATGTGTGSTIGDPGSIAGAQASNAELLIPVGAATIDAASAGGSLALDANQQLRAFDAPNGMLDIGFAYAGAGVIQTTATAGNITDTAGDGSPVLTTTVAAPVVTLSDGNTLSRIRIDGGSVGVTSAVAINGLIADDLTVTNTSGAGISLTGASGSLSFGGNTSITDSGGDGLAITNSPATISIGGLFVSGSAGNGINLVGANGDVTIVNAVVDGSTNAGIRVSGATNDVTIFGTVGGTTVNGGAGILVENTVAGSTVAFGFMDVTASGGDAYTFANNAGDVLVSAGSVVTQIGAGDGVDVSGGTGTVCFGSDIDHSGAGGAAVRISGTAGSVEICGDSITKTGGGVLVDIANASGGVDFGSIAFPLTLTASGSGGIRIENSSVSFQGPVSLTTGTADAVTLISNAGHTINFLDGLVVDTTSGDGFTASGGGTIAVAARLGNRITTTTGQAIGLDGVTIGADGFTFDAVSADGAAIGIGLNNVGSDGGGIDLGTVTLSGITARGVDVSGTLGAGLDFASLAISLAGGTGTAFDLDGATLGAAITAGDFDVINAGARGATIGVDLTGVAGNQIVRLGDTDPGGASSSIAGVETGVVISNGSAAQFTYGDGESSDRGSTIEATVDIAAPGTVPAGASFNFQDLLLDGSPGSGFGIGRVFYVDSDGAATGGGDGTGRDSANMATLGYAEANAAVGDIIVLVNNGQAISAFATGADNTLLLLNDQQVLGFANGPVSIGFTAPTGIDFGSSVFSLSDPGSGAATLTSGTGDDVITLGASGNLIDGFILDGSPAGAARGIIGLGAADLTISNMTIGNFTGPALQLPNLTGITTLTNVSVSSGAGGALLFQNAAGTVNAGNVDLSGASLLAVTGGDAVFTFDGLSSIANTGGVAVSLSGRTGGSFTYAGTVTSNGAGAGGILISNALATTTTFSNAVTLSTGALNAVELTNIGSTSFLGGLDITTTSGAGFTASGGATINVAAAGTRQISTATGQILSLNNVVIGAGGASFGNLTASGTVANTDAINLSNVSGASFLGGAVSIAGTSGVGSDGIEINNSSAIVNFGLSLVAINNTSGHGVNLVGANGTVTMFNTVVDGAAGAGVRISGTTGSVFMGGSIGGTTVNGGPGLLVENTVSGTVQTSSGMDVRANGADAVQLANNAGAVIMNWPGTITQLGAGDGVDISGGTGSISIDSSIVHSGAAGAAVRIAGTSAVINFDGDDITKTVGGLTADISDATGTVQIGGVFGNAVTASGGAGGILINNSNVSFGTQVSLTTGAANGVTVANNSGRTVSFTRGLVIETTSGTGFTANSGTINVAAAGTRQITTTSGQILGLNNVVIGAGGASFGDLSATSTVFATPIDLAGVSGGSVSVGTVSIAGTSGGILDGLAITNSSATFSFGAVTIDDTSKSGIALTGANGDVTFASIEIDGAGDDGVVIDGATNDVTINGGSIGATDPFGSVSVLIDNQAASSTIALSNLDITSDGFSGDLLSIRRSAGTITVTNGTFTQAGNDADTVDIFDSSATITIGANLVHTGSGAFGSGAVEIDLTSGAIVFGGTITDTGGGRALDIGAAGAITGGSITFDGAITDTGSSGNRVQNLAVGAAVSVNAVLAVTGATADALSFTNNAGTLSFAGVTASTTGTGRGIAISDAAGSATYSFNGQVTLDQTGSTGNGVSITGAATHTVSFLGGLDITTTSGAGFTASGGATIDVAAAGNRQITTTTGQILSLNNVVLGAGGASFGNLTATGAVGADAISLVNVSGGSLAGDTVSIAATSGAGSDGISITGSTANIGFGATTIGSTAGNGILLTGNGGTVSFGATSITNPADAGVDIGGSNGAISFADLKINLLKVGTLGLDLSGATVANSITAGDFDVDGGNLPATLGINLAGATGTGVIQLGDTVNSNPGGVTSTILNVARGVVLSGATNLANFIYGDGAKPAESAITTFGGGRVIDTIDTLPVSGSYNFLDAVLTGDTTNLESAITYYYVDADGSGTGTAADPGSIAGALASSAQVIVLVDNTAGVVADTIDIASAAQGTGTTLSLDAGQALISFRDGPVDLAELGFTAGGAPASFLLTGVPAGGTIVNDPTGFGAPTLTTTSAVPTVTLAGSNGISGVVIENGGGAVGISGTNIAALILQDSTVRGGTAASGVALTSNTATQLALSNLTLRSGIGAPALAINGTGGATSITRFEGLTVEGGAGTGSGIAVTDATIDSDTATAGFQSVAGGNTTIGTSGARVNGNGLAFTNVLGLLDYGAIAIANDGGTGLSVLNPKPNDFTLNNTGGAVDTTNGTAISLDPLTVDMTFASVNATGGLSGIIFDDVAGSFTVTGATTITGTTGYGINATPGNTGTFNFNTVTIDNTGSTGSGARIDSGTVAVAGTTSIQTNIGVGLAQTGGAIAMTGATTIQTASGIGVTQTGGTMNIAGVLSIATGTGQGIVTNGGAITATNAANTLSSTGAAAAALSNNTANLVFASTSSSASPLYNIGLQNVAGTLDFGTGTLAGAGNTGFRVLGGTATLSYAGSISSGTGQAVEITGRTVASGPITLSGTISHNVAGARGVYVHDNTGGTVTFSGTSQSITTGSANGVELSTNAGATVNFTGAGLTIGSATGTGFAATGGGTLGVAAGTIATTGTGTALNLDGVTVAGGGFNLSSVTANGAANGVLLANVASTGGGTVALGTVNLQNVTTRGVDISGTLGAATSFANLDISLGNSAAIAFDLNGATVGAAVTANDFDVTNNAAAGTSIGVDLRGALGGSVVRLGDAALAGDSSSIAGVNTGVFLNATTNLAFTYGDGESATDQSSTLSAVVGIDASAAPVAGTYNFRDVLFPASPGLGFGVGQIYFVDSDGAGGGGSGSGIDGANPTTLAAAELASGAGDVIVLINNGSAITAAGTNADNTLSLSNGEQVRGFRNNNPINLALTVPSTIQLASNTISIAPIGSGAANLTTSAGADVITLGSQNNIIDGFILDGDPAGAARGINDNGGGATNTLVNNMTVRNFDTVGIEITPSTNTTITNTTFAGNVSDMLLNAAGTTITDVISFGATGTALQLNNVTGTTTLTNVSITGAGGGGLAFTGTHAGTINATNVDVSAVNGLNITGGAGTFTFDATSSITNTSGAAVTIANRTGGAITFGGTVVANGATNGIVVSGATGANTVDFTGTVDLGVGSALTGTAVSLTNANTTTTFANIDIVTNNASGFVASGGGTVNVTTGTLSSTSAQAINLNGIAAGINFLSTTSSGGTNNATLAGVTGTVNLGSAGAFSAASGASFLASGGSANVTYGGTITKTSAGRLIDIQNRTAGTVTLSGNLSATGSATGIFANANTGGTVTFSGASKTLNTGANAAVNLTNNGGTTFNFTGGGLGITTTSATGFNATGGGAVTVQGTGNTITSGPGVALNVVNTNIGLANLTFQSISASGGANGILLNNTGTTAGVHGGLVVTGTGTADASGGVIQSISNRGISISSARAISLSNMVLNNANTVDGTSLDLDISAANAAIYLSGVTGVALSNVDISGTADNGITGLNVSNFTMDNSTITQAGNAANESGIEFSNLSGTSSISNTSITFSETNSLDIVNTDVNLNLTLDNVTFSDTQTVSSGGATNGLGEGGLQFRSFSSAGGAPVTDINILNSDFLRLRTQAIQVIGEDDSVVSVDITDSTIDSEAGTGTGIDINSNDTATVNFNILRNVIHSRGGPGINITSFVNSSIMGRVNDNTDITVAGIGSGLRVLAQESSQAVVEARRNTMTLAPDNTGSGVVDAVAREGTSRLDLTLDSNSLSAPPLVLTGVNVQSGSSATGETNQVYVNIVNNSVTGGTPLVLRLRVSDLDATSDPRIFLTGFVEGGAGLDDDAVATWNANGNTPTATTANVAVSLSGTATAPSAGTALTPTNPAP</sequence>
<organism evidence="1 2">
    <name type="scientific">Aureimonas glaciei</name>
    <dbReference type="NCBI Taxonomy" id="1776957"/>
    <lineage>
        <taxon>Bacteria</taxon>
        <taxon>Pseudomonadati</taxon>
        <taxon>Pseudomonadota</taxon>
        <taxon>Alphaproteobacteria</taxon>
        <taxon>Hyphomicrobiales</taxon>
        <taxon>Aurantimonadaceae</taxon>
        <taxon>Aureimonas</taxon>
    </lineage>
</organism>
<evidence type="ECO:0000313" key="2">
    <source>
        <dbReference type="Proteomes" id="UP000613160"/>
    </source>
</evidence>
<dbReference type="InterPro" id="IPR038177">
    <property type="entry name" value="IAT_beta_sf"/>
</dbReference>
<dbReference type="Gene3D" id="2.160.20.10">
    <property type="entry name" value="Single-stranded right-handed beta-helix, Pectin lyase-like"/>
    <property type="match status" value="1"/>
</dbReference>